<evidence type="ECO:0000256" key="11">
    <source>
        <dbReference type="ARBA" id="ARBA00080698"/>
    </source>
</evidence>
<evidence type="ECO:0000256" key="9">
    <source>
        <dbReference type="ARBA" id="ARBA00033765"/>
    </source>
</evidence>
<evidence type="ECO:0000256" key="5">
    <source>
        <dbReference type="ARBA" id="ARBA00022691"/>
    </source>
</evidence>
<name>A0A7C9NYM3_9BACT</name>
<feature type="binding site" evidence="13">
    <location>
        <position position="91"/>
    </location>
    <ligand>
        <name>[4Fe-4S] cluster</name>
        <dbReference type="ChEBI" id="CHEBI:49883"/>
        <label>1</label>
    </ligand>
</feature>
<comment type="similarity">
    <text evidence="13">Belongs to the methylthiotransferase family. MiaB subfamily.</text>
</comment>
<evidence type="ECO:0000313" key="17">
    <source>
        <dbReference type="EMBL" id="NBI33670.1"/>
    </source>
</evidence>
<dbReference type="InterPro" id="IPR006638">
    <property type="entry name" value="Elp3/MiaA/NifB-like_rSAM"/>
</dbReference>
<keyword evidence="8 13" id="KW-0411">Iron-sulfur</keyword>
<comment type="function">
    <text evidence="1 13">Catalyzes the methylthiolation of N6-(dimethylallyl)adenosine (i(6)A), leading to the formation of 2-methylthio-N6-(dimethylallyl)adenosine (ms(2)i(6)A) at position 37 in tRNAs that read codons beginning with uridine.</text>
</comment>
<dbReference type="InterPro" id="IPR023404">
    <property type="entry name" value="rSAM_horseshoe"/>
</dbReference>
<feature type="binding site" evidence="13">
    <location>
        <position position="17"/>
    </location>
    <ligand>
        <name>[4Fe-4S] cluster</name>
        <dbReference type="ChEBI" id="CHEBI:49883"/>
        <label>1</label>
    </ligand>
</feature>
<dbReference type="PANTHER" id="PTHR43020:SF2">
    <property type="entry name" value="MITOCHONDRIAL TRNA METHYLTHIOTRANSFERASE CDK5RAP1"/>
    <property type="match status" value="1"/>
</dbReference>
<comment type="cofactor">
    <cofactor evidence="13">
        <name>[4Fe-4S] cluster</name>
        <dbReference type="ChEBI" id="CHEBI:49883"/>
    </cofactor>
    <text evidence="13">Binds 2 [4Fe-4S] clusters. One cluster is coordinated with 3 cysteines and an exchangeable S-adenosyl-L-methionine.</text>
</comment>
<dbReference type="InterPro" id="IPR020612">
    <property type="entry name" value="Methylthiotransferase_CS"/>
</dbReference>
<dbReference type="PROSITE" id="PS51918">
    <property type="entry name" value="RADICAL_SAM"/>
    <property type="match status" value="1"/>
</dbReference>
<comment type="catalytic activity">
    <reaction evidence="13">
        <text>N(6)-dimethylallyladenosine(37) in tRNA + (sulfur carrier)-SH + AH2 + 2 S-adenosyl-L-methionine = 2-methylsulfanyl-N(6)-dimethylallyladenosine(37) in tRNA + (sulfur carrier)-H + 5'-deoxyadenosine + L-methionine + A + S-adenosyl-L-homocysteine + 2 H(+)</text>
        <dbReference type="Rhea" id="RHEA:37067"/>
        <dbReference type="Rhea" id="RHEA-COMP:10375"/>
        <dbReference type="Rhea" id="RHEA-COMP:10376"/>
        <dbReference type="Rhea" id="RHEA-COMP:14737"/>
        <dbReference type="Rhea" id="RHEA-COMP:14739"/>
        <dbReference type="ChEBI" id="CHEBI:13193"/>
        <dbReference type="ChEBI" id="CHEBI:15378"/>
        <dbReference type="ChEBI" id="CHEBI:17319"/>
        <dbReference type="ChEBI" id="CHEBI:17499"/>
        <dbReference type="ChEBI" id="CHEBI:29917"/>
        <dbReference type="ChEBI" id="CHEBI:57844"/>
        <dbReference type="ChEBI" id="CHEBI:57856"/>
        <dbReference type="ChEBI" id="CHEBI:59789"/>
        <dbReference type="ChEBI" id="CHEBI:64428"/>
        <dbReference type="ChEBI" id="CHEBI:74415"/>
        <dbReference type="ChEBI" id="CHEBI:74417"/>
        <dbReference type="EC" id="2.8.4.3"/>
    </reaction>
</comment>
<dbReference type="SMART" id="SM00729">
    <property type="entry name" value="Elp3"/>
    <property type="match status" value="1"/>
</dbReference>
<dbReference type="Pfam" id="PF00919">
    <property type="entry name" value="UPF0004"/>
    <property type="match status" value="1"/>
</dbReference>
<organism evidence="17">
    <name type="scientific">Muribaculaceae bacterium Z82</name>
    <dbReference type="NCBI Taxonomy" id="2304548"/>
    <lineage>
        <taxon>Bacteria</taxon>
        <taxon>Pseudomonadati</taxon>
        <taxon>Bacteroidota</taxon>
        <taxon>Bacteroidia</taxon>
        <taxon>Bacteroidales</taxon>
        <taxon>Muribaculaceae</taxon>
    </lineage>
</organism>
<evidence type="ECO:0000256" key="3">
    <source>
        <dbReference type="ARBA" id="ARBA00022490"/>
    </source>
</evidence>
<accession>A0A7C9NYM3</accession>
<evidence type="ECO:0000256" key="12">
    <source>
        <dbReference type="ARBA" id="ARBA00081141"/>
    </source>
</evidence>
<dbReference type="NCBIfam" id="TIGR00089">
    <property type="entry name" value="MiaB/RimO family radical SAM methylthiotransferase"/>
    <property type="match status" value="1"/>
</dbReference>
<dbReference type="Pfam" id="PF01938">
    <property type="entry name" value="TRAM"/>
    <property type="match status" value="1"/>
</dbReference>
<evidence type="ECO:0000256" key="4">
    <source>
        <dbReference type="ARBA" id="ARBA00022679"/>
    </source>
</evidence>
<keyword evidence="6 13" id="KW-0479">Metal-binding</keyword>
<dbReference type="InterPro" id="IPR006463">
    <property type="entry name" value="MiaB_methiolase"/>
</dbReference>
<dbReference type="InterPro" id="IPR058240">
    <property type="entry name" value="rSAM_sf"/>
</dbReference>
<comment type="caution">
    <text evidence="17">The sequence shown here is derived from an EMBL/GenBank/DDBJ whole genome shotgun (WGS) entry which is preliminary data.</text>
</comment>
<evidence type="ECO:0000256" key="6">
    <source>
        <dbReference type="ARBA" id="ARBA00022723"/>
    </source>
</evidence>
<feature type="binding site" evidence="13">
    <location>
        <position position="165"/>
    </location>
    <ligand>
        <name>[4Fe-4S] cluster</name>
        <dbReference type="ChEBI" id="CHEBI:49883"/>
        <label>2</label>
        <note>4Fe-4S-S-AdoMet</note>
    </ligand>
</feature>
<dbReference type="Pfam" id="PF04055">
    <property type="entry name" value="Radical_SAM"/>
    <property type="match status" value="1"/>
</dbReference>
<dbReference type="InterPro" id="IPR013848">
    <property type="entry name" value="Methylthiotransferase_N"/>
</dbReference>
<evidence type="ECO:0000256" key="7">
    <source>
        <dbReference type="ARBA" id="ARBA00023004"/>
    </source>
</evidence>
<keyword evidence="2 13" id="KW-0004">4Fe-4S</keyword>
<dbReference type="GO" id="GO:0005829">
    <property type="term" value="C:cytosol"/>
    <property type="evidence" value="ECO:0007669"/>
    <property type="project" value="TreeGrafter"/>
</dbReference>
<dbReference type="SFLD" id="SFLDF00273">
    <property type="entry name" value="(dimethylallyl)adenosine_tRNA"/>
    <property type="match status" value="1"/>
</dbReference>
<keyword evidence="5 13" id="KW-0949">S-adenosyl-L-methionine</keyword>
<evidence type="ECO:0000256" key="1">
    <source>
        <dbReference type="ARBA" id="ARBA00003234"/>
    </source>
</evidence>
<dbReference type="SUPFAM" id="SSF102114">
    <property type="entry name" value="Radical SAM enzymes"/>
    <property type="match status" value="1"/>
</dbReference>
<dbReference type="AlphaFoldDB" id="A0A7C9NYM3"/>
<dbReference type="InterPro" id="IPR002792">
    <property type="entry name" value="TRAM_dom"/>
</dbReference>
<dbReference type="Gene3D" id="3.80.30.20">
    <property type="entry name" value="tm_1862 like domain"/>
    <property type="match status" value="1"/>
</dbReference>
<keyword evidence="3 13" id="KW-0963">Cytoplasm</keyword>
<feature type="binding site" evidence="13">
    <location>
        <position position="53"/>
    </location>
    <ligand>
        <name>[4Fe-4S] cluster</name>
        <dbReference type="ChEBI" id="CHEBI:49883"/>
        <label>1</label>
    </ligand>
</feature>
<dbReference type="PANTHER" id="PTHR43020">
    <property type="entry name" value="CDK5 REGULATORY SUBUNIT-ASSOCIATED PROTEIN 1"/>
    <property type="match status" value="1"/>
</dbReference>
<evidence type="ECO:0000259" key="15">
    <source>
        <dbReference type="PROSITE" id="PS51449"/>
    </source>
</evidence>
<dbReference type="FunFam" id="3.80.30.20:FF:000001">
    <property type="entry name" value="tRNA-2-methylthio-N(6)-dimethylallyladenosine synthase 2"/>
    <property type="match status" value="1"/>
</dbReference>
<dbReference type="EMBL" id="QWKH01000004">
    <property type="protein sequence ID" value="NBI33670.1"/>
    <property type="molecule type" value="Genomic_DNA"/>
</dbReference>
<keyword evidence="13" id="KW-0819">tRNA processing</keyword>
<feature type="binding site" evidence="13">
    <location>
        <position position="172"/>
    </location>
    <ligand>
        <name>[4Fe-4S] cluster</name>
        <dbReference type="ChEBI" id="CHEBI:49883"/>
        <label>2</label>
        <note>4Fe-4S-S-AdoMet</note>
    </ligand>
</feature>
<dbReference type="FunFam" id="3.40.50.12160:FF:000003">
    <property type="entry name" value="CDK5 regulatory subunit-associated protein 1"/>
    <property type="match status" value="1"/>
</dbReference>
<dbReference type="EC" id="2.8.4.3" evidence="9 13"/>
<proteinExistence type="inferred from homology"/>
<dbReference type="PROSITE" id="PS50926">
    <property type="entry name" value="TRAM"/>
    <property type="match status" value="1"/>
</dbReference>
<dbReference type="GO" id="GO:0046872">
    <property type="term" value="F:metal ion binding"/>
    <property type="evidence" value="ECO:0007669"/>
    <property type="project" value="UniProtKB-KW"/>
</dbReference>
<dbReference type="GO" id="GO:0051539">
    <property type="term" value="F:4 iron, 4 sulfur cluster binding"/>
    <property type="evidence" value="ECO:0007669"/>
    <property type="project" value="UniProtKB-UniRule"/>
</dbReference>
<protein>
    <recommendedName>
        <fullName evidence="10 13">tRNA-2-methylthio-N(6)-dimethylallyladenosine synthase</fullName>
        <ecNumber evidence="9 13">2.8.4.3</ecNumber>
    </recommendedName>
    <alternativeName>
        <fullName evidence="12 13">(Dimethylallyl)adenosine tRNA methylthiotransferase MiaB</fullName>
    </alternativeName>
    <alternativeName>
        <fullName evidence="11 13">tRNA-i(6)A37 methylthiotransferase</fullName>
    </alternativeName>
</protein>
<dbReference type="GO" id="GO:0035597">
    <property type="term" value="F:tRNA-2-methylthio-N(6)-dimethylallyladenosine(37) synthase activity"/>
    <property type="evidence" value="ECO:0007669"/>
    <property type="project" value="UniProtKB-EC"/>
</dbReference>
<evidence type="ECO:0000256" key="8">
    <source>
        <dbReference type="ARBA" id="ARBA00023014"/>
    </source>
</evidence>
<dbReference type="PROSITE" id="PS01278">
    <property type="entry name" value="MTTASE_RADICAL"/>
    <property type="match status" value="1"/>
</dbReference>
<dbReference type="PROSITE" id="PS51449">
    <property type="entry name" value="MTTASE_N"/>
    <property type="match status" value="1"/>
</dbReference>
<evidence type="ECO:0000256" key="2">
    <source>
        <dbReference type="ARBA" id="ARBA00022485"/>
    </source>
</evidence>
<comment type="subunit">
    <text evidence="13">Monomer.</text>
</comment>
<dbReference type="CDD" id="cd01335">
    <property type="entry name" value="Radical_SAM"/>
    <property type="match status" value="1"/>
</dbReference>
<dbReference type="InterPro" id="IPR038135">
    <property type="entry name" value="Methylthiotransferase_N_sf"/>
</dbReference>
<comment type="subcellular location">
    <subcellularLocation>
        <location evidence="13">Cytoplasm</location>
    </subcellularLocation>
</comment>
<dbReference type="SFLD" id="SFLDG01061">
    <property type="entry name" value="methylthiotransferase"/>
    <property type="match status" value="1"/>
</dbReference>
<dbReference type="InterPro" id="IPR005839">
    <property type="entry name" value="Methylthiotransferase"/>
</dbReference>
<gene>
    <name evidence="13 17" type="primary">miaB</name>
    <name evidence="17" type="ORF">D1639_01195</name>
</gene>
<keyword evidence="4 13" id="KW-0808">Transferase</keyword>
<dbReference type="SFLD" id="SFLDG01082">
    <property type="entry name" value="B12-binding_domain_containing"/>
    <property type="match status" value="1"/>
</dbReference>
<dbReference type="InterPro" id="IPR007197">
    <property type="entry name" value="rSAM"/>
</dbReference>
<dbReference type="SFLD" id="SFLDS00029">
    <property type="entry name" value="Radical_SAM"/>
    <property type="match status" value="1"/>
</dbReference>
<feature type="domain" description="Radical SAM core" evidence="16">
    <location>
        <begin position="151"/>
        <end position="380"/>
    </location>
</feature>
<dbReference type="Gene3D" id="3.40.50.12160">
    <property type="entry name" value="Methylthiotransferase, N-terminal domain"/>
    <property type="match status" value="1"/>
</dbReference>
<dbReference type="HAMAP" id="MF_01864">
    <property type="entry name" value="tRNA_metthiotr_MiaB"/>
    <property type="match status" value="1"/>
</dbReference>
<evidence type="ECO:0000259" key="14">
    <source>
        <dbReference type="PROSITE" id="PS50926"/>
    </source>
</evidence>
<feature type="binding site" evidence="13">
    <location>
        <position position="169"/>
    </location>
    <ligand>
        <name>[4Fe-4S] cluster</name>
        <dbReference type="ChEBI" id="CHEBI:49883"/>
        <label>2</label>
        <note>4Fe-4S-S-AdoMet</note>
    </ligand>
</feature>
<keyword evidence="7 13" id="KW-0408">Iron</keyword>
<reference evidence="17" key="1">
    <citation type="submission" date="2018-08" db="EMBL/GenBank/DDBJ databases">
        <title>Murine metabolic-syndrome-specific gut microbial biobank.</title>
        <authorList>
            <person name="Liu C."/>
        </authorList>
    </citation>
    <scope>NUCLEOTIDE SEQUENCE [LARGE SCALE GENOMIC DNA]</scope>
    <source>
        <strain evidence="17">Z82</strain>
    </source>
</reference>
<dbReference type="NCBIfam" id="TIGR01574">
    <property type="entry name" value="miaB-methiolase"/>
    <property type="match status" value="1"/>
</dbReference>
<evidence type="ECO:0000256" key="10">
    <source>
        <dbReference type="ARBA" id="ARBA00068570"/>
    </source>
</evidence>
<evidence type="ECO:0000259" key="16">
    <source>
        <dbReference type="PROSITE" id="PS51918"/>
    </source>
</evidence>
<sequence length="450" mass="49589">MSMSFQGLTLCVKTFGCQMNKHDSERVLGTLEALGATPVDSFEEADMVVFLTCCVREAADTRLYGQVATMRTLPLRPDSPLAKRLIAIGGCIGQRDGRKLVDAMPHVDVVFGTHNLHALPSLLQAALDTGSSQVEVRDASASFPTDLPTDREQPWAAWLPITIGCNNFCSYCIVPYVRGREKSRPLEDIVSEAEGYVAEGVKEITLLGQNVNSYGRDLYGSPRFVDVLDAVAHTGIERIRFATSHPKDLSDEVIERFATLPSLMPALHLPVQSGSDRILKAMNRRYDAARYLDLVRKLREAKGDIALSTDIIVGFPGETEEDFMDTYRLVEAVGYHQVFTFIYSKREGTPAASMPDDTPREVIQGRFDRLVELVQRQAFEANQTERGRVVPVLVEGASKRDSSLLSGRSPKNQTVHAPVPAGCSAADLQGRIVDVRIDDAKTWYLQGSLA</sequence>
<feature type="domain" description="TRAM" evidence="14">
    <location>
        <begin position="383"/>
        <end position="450"/>
    </location>
</feature>
<evidence type="ECO:0000256" key="13">
    <source>
        <dbReference type="HAMAP-Rule" id="MF_01864"/>
    </source>
</evidence>
<feature type="domain" description="MTTase N-terminal" evidence="15">
    <location>
        <begin position="8"/>
        <end position="128"/>
    </location>
</feature>